<organism evidence="2 3">
    <name type="scientific">Sorangium atrum</name>
    <dbReference type="NCBI Taxonomy" id="2995308"/>
    <lineage>
        <taxon>Bacteria</taxon>
        <taxon>Pseudomonadati</taxon>
        <taxon>Myxococcota</taxon>
        <taxon>Polyangia</taxon>
        <taxon>Polyangiales</taxon>
        <taxon>Polyangiaceae</taxon>
        <taxon>Sorangium</taxon>
    </lineage>
</organism>
<proteinExistence type="predicted"/>
<dbReference type="SUPFAM" id="SSF47240">
    <property type="entry name" value="Ferritin-like"/>
    <property type="match status" value="1"/>
</dbReference>
<evidence type="ECO:0000313" key="2">
    <source>
        <dbReference type="EMBL" id="MDC0676163.1"/>
    </source>
</evidence>
<reference evidence="2 3" key="1">
    <citation type="submission" date="2023-01" db="EMBL/GenBank/DDBJ databases">
        <title>Minimal conservation of predation-associated metabolite biosynthetic gene clusters underscores biosynthetic potential of Myxococcota including descriptions for ten novel species: Archangium lansinium sp. nov., Myxococcus landrumus sp. nov., Nannocystis bai.</title>
        <authorList>
            <person name="Ahearne A."/>
            <person name="Stevens C."/>
            <person name="Dowd S."/>
        </authorList>
    </citation>
    <scope>NUCLEOTIDE SEQUENCE [LARGE SCALE GENOMIC DNA]</scope>
    <source>
        <strain evidence="2 3">WIWO2</strain>
    </source>
</reference>
<gene>
    <name evidence="2" type="ORF">POL72_00310</name>
</gene>
<feature type="domain" description="Rubrerythrin diiron-binding" evidence="1">
    <location>
        <begin position="34"/>
        <end position="159"/>
    </location>
</feature>
<sequence>MNASNPVVLRDSHAWWEAVKKDPEALVAWLLDQYRGEATAAGRIEMLRDAFAEPGTRAHRILGVIAGQERRHAVWVGDLLTARGIEPKIGAKRERYWKETLDIVRNLETGCAVGAHSERMRLERIEVIAADPEAPPDVRAVFERILPEERFHARAFAELAGAEALAATQGAHDLGRRALGLAP</sequence>
<protein>
    <submittedName>
        <fullName evidence="2">Ferritin-like domain-containing protein</fullName>
    </submittedName>
</protein>
<dbReference type="EMBL" id="JAQNDK010000001">
    <property type="protein sequence ID" value="MDC0676163.1"/>
    <property type="molecule type" value="Genomic_DNA"/>
</dbReference>
<dbReference type="Proteomes" id="UP001217485">
    <property type="component" value="Unassembled WGS sequence"/>
</dbReference>
<dbReference type="Pfam" id="PF02915">
    <property type="entry name" value="Rubrerythrin"/>
    <property type="match status" value="1"/>
</dbReference>
<accession>A0ABT5BS08</accession>
<keyword evidence="3" id="KW-1185">Reference proteome</keyword>
<dbReference type="RefSeq" id="WP_272092870.1">
    <property type="nucleotide sequence ID" value="NZ_JAQNDK010000001.1"/>
</dbReference>
<evidence type="ECO:0000259" key="1">
    <source>
        <dbReference type="Pfam" id="PF02915"/>
    </source>
</evidence>
<dbReference type="InterPro" id="IPR012347">
    <property type="entry name" value="Ferritin-like"/>
</dbReference>
<dbReference type="CDD" id="cd00657">
    <property type="entry name" value="Ferritin_like"/>
    <property type="match status" value="1"/>
</dbReference>
<evidence type="ECO:0000313" key="3">
    <source>
        <dbReference type="Proteomes" id="UP001217485"/>
    </source>
</evidence>
<dbReference type="InterPro" id="IPR003251">
    <property type="entry name" value="Rr_diiron-bd_dom"/>
</dbReference>
<dbReference type="Gene3D" id="1.20.1260.10">
    <property type="match status" value="1"/>
</dbReference>
<name>A0ABT5BS08_9BACT</name>
<dbReference type="InterPro" id="IPR009078">
    <property type="entry name" value="Ferritin-like_SF"/>
</dbReference>
<comment type="caution">
    <text evidence="2">The sequence shown here is derived from an EMBL/GenBank/DDBJ whole genome shotgun (WGS) entry which is preliminary data.</text>
</comment>